<evidence type="ECO:0000259" key="1">
    <source>
        <dbReference type="Pfam" id="PF12697"/>
    </source>
</evidence>
<evidence type="ECO:0000313" key="3">
    <source>
        <dbReference type="Proteomes" id="UP000813427"/>
    </source>
</evidence>
<dbReference type="OrthoDB" id="1263307at2759"/>
<dbReference type="SUPFAM" id="SSF53474">
    <property type="entry name" value="alpha/beta-Hydrolases"/>
    <property type="match status" value="1"/>
</dbReference>
<accession>A0A8K0RNS2</accession>
<feature type="domain" description="AB hydrolase-1" evidence="1">
    <location>
        <begin position="4"/>
        <end position="236"/>
    </location>
</feature>
<protein>
    <submittedName>
        <fullName evidence="2">Alpha/beta hydrolase fold-1</fullName>
    </submittedName>
</protein>
<organism evidence="2 3">
    <name type="scientific">Fusarium tricinctum</name>
    <dbReference type="NCBI Taxonomy" id="61284"/>
    <lineage>
        <taxon>Eukaryota</taxon>
        <taxon>Fungi</taxon>
        <taxon>Dikarya</taxon>
        <taxon>Ascomycota</taxon>
        <taxon>Pezizomycotina</taxon>
        <taxon>Sordariomycetes</taxon>
        <taxon>Hypocreomycetidae</taxon>
        <taxon>Hypocreales</taxon>
        <taxon>Nectriaceae</taxon>
        <taxon>Fusarium</taxon>
        <taxon>Fusarium tricinctum species complex</taxon>
    </lineage>
</organism>
<dbReference type="Proteomes" id="UP000813427">
    <property type="component" value="Unassembled WGS sequence"/>
</dbReference>
<comment type="caution">
    <text evidence="2">The sequence shown here is derived from an EMBL/GenBank/DDBJ whole genome shotgun (WGS) entry which is preliminary data.</text>
</comment>
<name>A0A8K0RNS2_9HYPO</name>
<proteinExistence type="predicted"/>
<dbReference type="PANTHER" id="PTHR37017">
    <property type="entry name" value="AB HYDROLASE-1 DOMAIN-CONTAINING PROTEIN-RELATED"/>
    <property type="match status" value="1"/>
</dbReference>
<dbReference type="InterPro" id="IPR000073">
    <property type="entry name" value="AB_hydrolase_1"/>
</dbReference>
<gene>
    <name evidence="2" type="ORF">BKA59DRAFT_488121</name>
</gene>
<evidence type="ECO:0000313" key="2">
    <source>
        <dbReference type="EMBL" id="KAH7233439.1"/>
    </source>
</evidence>
<keyword evidence="2" id="KW-0378">Hydrolase</keyword>
<dbReference type="GO" id="GO:0016787">
    <property type="term" value="F:hydrolase activity"/>
    <property type="evidence" value="ECO:0007669"/>
    <property type="project" value="UniProtKB-KW"/>
</dbReference>
<reference evidence="2" key="1">
    <citation type="journal article" date="2021" name="Nat. Commun.">
        <title>Genetic determinants of endophytism in the Arabidopsis root mycobiome.</title>
        <authorList>
            <person name="Mesny F."/>
            <person name="Miyauchi S."/>
            <person name="Thiergart T."/>
            <person name="Pickel B."/>
            <person name="Atanasova L."/>
            <person name="Karlsson M."/>
            <person name="Huettel B."/>
            <person name="Barry K.W."/>
            <person name="Haridas S."/>
            <person name="Chen C."/>
            <person name="Bauer D."/>
            <person name="Andreopoulos W."/>
            <person name="Pangilinan J."/>
            <person name="LaButti K."/>
            <person name="Riley R."/>
            <person name="Lipzen A."/>
            <person name="Clum A."/>
            <person name="Drula E."/>
            <person name="Henrissat B."/>
            <person name="Kohler A."/>
            <person name="Grigoriev I.V."/>
            <person name="Martin F.M."/>
            <person name="Hacquard S."/>
        </authorList>
    </citation>
    <scope>NUCLEOTIDE SEQUENCE</scope>
    <source>
        <strain evidence="2">MPI-SDFR-AT-0068</strain>
    </source>
</reference>
<dbReference type="PANTHER" id="PTHR37017:SF13">
    <property type="entry name" value="AB HYDROLASE-1 DOMAIN-CONTAINING PROTEIN"/>
    <property type="match status" value="1"/>
</dbReference>
<dbReference type="EMBL" id="JAGPXF010000008">
    <property type="protein sequence ID" value="KAH7233439.1"/>
    <property type="molecule type" value="Genomic_DNA"/>
</dbReference>
<dbReference type="InterPro" id="IPR029058">
    <property type="entry name" value="AB_hydrolase_fold"/>
</dbReference>
<dbReference type="Gene3D" id="3.40.50.1820">
    <property type="entry name" value="alpha/beta hydrolase"/>
    <property type="match status" value="1"/>
</dbReference>
<sequence>MATVVVIPGSFAPPSMYDSLAESLSRNGIQSEVVDLPSVGRRQDKPPATMVDDVKEIVSVVERLLEQDREVVILTHSYGGVPGTQSLEKLSCKARQAEGKKGGVGKIIYMSAVVLPVGGSVLALLEAPEFLKIEDDYMTLEPECAPFVYSDLTPEEALKLAKAMPQHSTVAYRDQLTYAGYEDVEVHYIVCEEDKLILPVYQYGMVDFLKGAAKGEVGLHKLQSGHAPNISQPDSVTRIVKEIIGKK</sequence>
<keyword evidence="3" id="KW-1185">Reference proteome</keyword>
<dbReference type="Pfam" id="PF12697">
    <property type="entry name" value="Abhydrolase_6"/>
    <property type="match status" value="1"/>
</dbReference>
<dbReference type="AlphaFoldDB" id="A0A8K0RNS2"/>
<dbReference type="InterPro" id="IPR052897">
    <property type="entry name" value="Sec-Metab_Biosynth_Hydrolase"/>
</dbReference>